<proteinExistence type="inferred from homology"/>
<dbReference type="GeneTree" id="ENSGT00940000162649"/>
<evidence type="ECO:0000256" key="11">
    <source>
        <dbReference type="ARBA" id="ARBA00023136"/>
    </source>
</evidence>
<comment type="similarity">
    <text evidence="3 19">Belongs to the cytochrome P450 family.</text>
</comment>
<keyword evidence="20" id="KW-0812">Transmembrane</keyword>
<dbReference type="Proteomes" id="UP000007648">
    <property type="component" value="Unassembled WGS sequence"/>
</dbReference>
<dbReference type="PRINTS" id="PR00385">
    <property type="entry name" value="P450"/>
</dbReference>
<dbReference type="AlphaFoldDB" id="G3WP56"/>
<evidence type="ECO:0000256" key="15">
    <source>
        <dbReference type="ARBA" id="ARBA00051568"/>
    </source>
</evidence>
<dbReference type="GO" id="GO:0006805">
    <property type="term" value="P:xenobiotic metabolic process"/>
    <property type="evidence" value="ECO:0007669"/>
    <property type="project" value="TreeGrafter"/>
</dbReference>
<keyword evidence="6" id="KW-0256">Endoplasmic reticulum</keyword>
<dbReference type="PRINTS" id="PR00463">
    <property type="entry name" value="EP450I"/>
</dbReference>
<dbReference type="STRING" id="9305.ENSSHAP00000017211"/>
<evidence type="ECO:0000256" key="5">
    <source>
        <dbReference type="ARBA" id="ARBA00022723"/>
    </source>
</evidence>
<comment type="cofactor">
    <cofactor evidence="1 18">
        <name>heme</name>
        <dbReference type="ChEBI" id="CHEBI:30413"/>
    </cofactor>
</comment>
<feature type="binding site" description="axial binding residue" evidence="18">
    <location>
        <position position="445"/>
    </location>
    <ligand>
        <name>heme</name>
        <dbReference type="ChEBI" id="CHEBI:30413"/>
    </ligand>
    <ligandPart>
        <name>Fe</name>
        <dbReference type="ChEBI" id="CHEBI:18248"/>
    </ligandPart>
</feature>
<dbReference type="GO" id="GO:0020037">
    <property type="term" value="F:heme binding"/>
    <property type="evidence" value="ECO:0007669"/>
    <property type="project" value="InterPro"/>
</dbReference>
<evidence type="ECO:0000256" key="20">
    <source>
        <dbReference type="SAM" id="Phobius"/>
    </source>
</evidence>
<dbReference type="InParanoid" id="G3WP56"/>
<dbReference type="InterPro" id="IPR002401">
    <property type="entry name" value="Cyt_P450_E_grp-I"/>
</dbReference>
<feature type="transmembrane region" description="Helical" evidence="20">
    <location>
        <begin position="12"/>
        <end position="30"/>
    </location>
</feature>
<comment type="catalytic activity">
    <reaction evidence="16">
        <text>1-(9Z-octadecenoyl)-sn-glycero-3-phosphocholine + reduced [NADPH--hemoprotein reductase] + O2 = 1-[11-hydroxy-(9Z)-octadecenoyl]-sn-glycero-3-phosphocholine + oxidized [NADPH--hemoprotein reductase] + H2O + H(+)</text>
        <dbReference type="Rhea" id="RHEA:50332"/>
        <dbReference type="Rhea" id="RHEA-COMP:11964"/>
        <dbReference type="Rhea" id="RHEA-COMP:11965"/>
        <dbReference type="ChEBI" id="CHEBI:15377"/>
        <dbReference type="ChEBI" id="CHEBI:15378"/>
        <dbReference type="ChEBI" id="CHEBI:15379"/>
        <dbReference type="ChEBI" id="CHEBI:28610"/>
        <dbReference type="ChEBI" id="CHEBI:57618"/>
        <dbReference type="ChEBI" id="CHEBI:58210"/>
        <dbReference type="ChEBI" id="CHEBI:132286"/>
    </reaction>
    <physiologicalReaction direction="left-to-right" evidence="16">
        <dbReference type="Rhea" id="RHEA:50333"/>
    </physiologicalReaction>
</comment>
<evidence type="ECO:0000256" key="9">
    <source>
        <dbReference type="ARBA" id="ARBA00023004"/>
    </source>
</evidence>
<keyword evidence="8 19" id="KW-0560">Oxidoreductase</keyword>
<dbReference type="InterPro" id="IPR050182">
    <property type="entry name" value="Cytochrome_P450_fam2"/>
</dbReference>
<dbReference type="GO" id="GO:0016712">
    <property type="term" value="F:oxidoreductase activity, acting on paired donors, with incorporation or reduction of molecular oxygen, reduced flavin or flavoprotein as one donor, and incorporation of one atom of oxygen"/>
    <property type="evidence" value="ECO:0007669"/>
    <property type="project" value="TreeGrafter"/>
</dbReference>
<dbReference type="InterPro" id="IPR036396">
    <property type="entry name" value="Cyt_P450_sf"/>
</dbReference>
<keyword evidence="11 20" id="KW-0472">Membrane</keyword>
<dbReference type="GO" id="GO:0005506">
    <property type="term" value="F:iron ion binding"/>
    <property type="evidence" value="ECO:0007669"/>
    <property type="project" value="InterPro"/>
</dbReference>
<dbReference type="InterPro" id="IPR017972">
    <property type="entry name" value="Cyt_P450_CS"/>
</dbReference>
<evidence type="ECO:0000256" key="6">
    <source>
        <dbReference type="ARBA" id="ARBA00022824"/>
    </source>
</evidence>
<sequence length="507" mass="57999">MTAYKVLLQDLTISSLVYGALGLVAIFYLISLLERYKSKLPPGPFPMPFIGNLNLVDLNKLYLSLTELSKTYGQVFTVYLGPKKKVVLVGYDVIKDAFLNHNEEFGNRPEIPIFKKIGEGHGVVFSNGETWKMMRRFALHNLRDFGMGKKLIEYKIQDELHSLVTYFGSHKGKPFDTSIILKHATSNIICSILLGKRYEYDDYEFQYLLKLLDENVKLCGSSMIELYNYYPFLGFMIGAHRTVLRNVQEMNNFFHKLFEKHTLHLNINHLTGFVDSFLLKQQQETQNPKTEFHEKNLLFTTMDLFGAGSETTSTTLCWGLLLMMKYPEVQRRVQAEINKVISLRRDPQVQDRKKMPYTEAVIHEIQRFADIVPMGLSHSTTTDVKFRGYVIPKGTEVIPLFTSIFKDKTLWETPHKFNPAHFLDAAGNFVKKDCFIPFGLGRRVCIGESLARMELFLLFVGLLQKFTFKPAPGVDPADLDLTAEVGLTLTPVPHLVCAIPLEEVHDS</sequence>
<comment type="catalytic activity">
    <reaction evidence="15">
        <text>1-(9Z-octadecenoyl)-sn-glycero-3-phosphocholine + reduced [NADPH--hemoprotein reductase] + O2 = 1-[(9S,10R)-epoxy-octadecanoyl]-sn-glycero-3-phosphocholine + oxidized [NADPH--hemoprotein reductase] + H2O + H(+)</text>
        <dbReference type="Rhea" id="RHEA:50324"/>
        <dbReference type="Rhea" id="RHEA-COMP:11964"/>
        <dbReference type="Rhea" id="RHEA-COMP:11965"/>
        <dbReference type="ChEBI" id="CHEBI:15377"/>
        <dbReference type="ChEBI" id="CHEBI:15378"/>
        <dbReference type="ChEBI" id="CHEBI:15379"/>
        <dbReference type="ChEBI" id="CHEBI:28610"/>
        <dbReference type="ChEBI" id="CHEBI:57618"/>
        <dbReference type="ChEBI" id="CHEBI:58210"/>
        <dbReference type="ChEBI" id="CHEBI:132278"/>
    </reaction>
    <physiologicalReaction direction="left-to-right" evidence="15">
        <dbReference type="Rhea" id="RHEA:50325"/>
    </physiologicalReaction>
</comment>
<evidence type="ECO:0000313" key="22">
    <source>
        <dbReference type="Proteomes" id="UP000007648"/>
    </source>
</evidence>
<dbReference type="FunFam" id="1.10.630.10:FF:000010">
    <property type="entry name" value="cytochrome P450 2W1 isoform X2"/>
    <property type="match status" value="1"/>
</dbReference>
<evidence type="ECO:0000256" key="12">
    <source>
        <dbReference type="ARBA" id="ARBA00048965"/>
    </source>
</evidence>
<keyword evidence="7" id="KW-0492">Microsome</keyword>
<dbReference type="Ensembl" id="ENSSHAT00000017354.2">
    <property type="protein sequence ID" value="ENSSHAP00000017211.2"/>
    <property type="gene ID" value="ENSSHAG00000014630.2"/>
</dbReference>
<dbReference type="eggNOG" id="KOG0156">
    <property type="taxonomic scope" value="Eukaryota"/>
</dbReference>
<organism evidence="21 22">
    <name type="scientific">Sarcophilus harrisii</name>
    <name type="common">Tasmanian devil</name>
    <name type="synonym">Sarcophilus laniarius</name>
    <dbReference type="NCBI Taxonomy" id="9305"/>
    <lineage>
        <taxon>Eukaryota</taxon>
        <taxon>Metazoa</taxon>
        <taxon>Chordata</taxon>
        <taxon>Craniata</taxon>
        <taxon>Vertebrata</taxon>
        <taxon>Euteleostomi</taxon>
        <taxon>Mammalia</taxon>
        <taxon>Metatheria</taxon>
        <taxon>Dasyuromorphia</taxon>
        <taxon>Dasyuridae</taxon>
        <taxon>Sarcophilus</taxon>
    </lineage>
</organism>
<dbReference type="CDD" id="cd11026">
    <property type="entry name" value="CYP2"/>
    <property type="match status" value="1"/>
</dbReference>
<keyword evidence="22" id="KW-1185">Reference proteome</keyword>
<keyword evidence="4 18" id="KW-0349">Heme</keyword>
<keyword evidence="5 18" id="KW-0479">Metal-binding</keyword>
<comment type="catalytic activity">
    <reaction evidence="14">
        <text>1-(9Z-octadecenoyl)-sn-glycero-3-phosphocholine + reduced [NADPH--hemoprotein reductase] + O2 = 1-[(9R,10S)-epoxy-octadecanoyl]-sn-glycero-3-phosphocholine + oxidized [NADPH--hemoprotein reductase] + H2O + H(+)</text>
        <dbReference type="Rhea" id="RHEA:50320"/>
        <dbReference type="Rhea" id="RHEA-COMP:11964"/>
        <dbReference type="Rhea" id="RHEA-COMP:11965"/>
        <dbReference type="ChEBI" id="CHEBI:15377"/>
        <dbReference type="ChEBI" id="CHEBI:15378"/>
        <dbReference type="ChEBI" id="CHEBI:15379"/>
        <dbReference type="ChEBI" id="CHEBI:28610"/>
        <dbReference type="ChEBI" id="CHEBI:57618"/>
        <dbReference type="ChEBI" id="CHEBI:58210"/>
        <dbReference type="ChEBI" id="CHEBI:132280"/>
    </reaction>
    <physiologicalReaction direction="left-to-right" evidence="14">
        <dbReference type="Rhea" id="RHEA:50321"/>
    </physiologicalReaction>
</comment>
<evidence type="ECO:0000256" key="14">
    <source>
        <dbReference type="ARBA" id="ARBA00051055"/>
    </source>
</evidence>
<dbReference type="GO" id="GO:0046222">
    <property type="term" value="P:aflatoxin metabolic process"/>
    <property type="evidence" value="ECO:0007669"/>
    <property type="project" value="UniProtKB-ARBA"/>
</dbReference>
<evidence type="ECO:0000256" key="8">
    <source>
        <dbReference type="ARBA" id="ARBA00023002"/>
    </source>
</evidence>
<comment type="catalytic activity">
    <reaction evidence="13">
        <text>1-(9Z-octadecenoyl)-sn-glycero-3-phosphocholine + reduced [NADPH--hemoprotein reductase] + O2 = 1-[8-hydroxy-(9Z)-octadecenoyl]-sn-glycero-3-phosphocholine + oxidized [NADPH--hemoprotein reductase] + H2O + H(+)</text>
        <dbReference type="Rhea" id="RHEA:50328"/>
        <dbReference type="Rhea" id="RHEA-COMP:11964"/>
        <dbReference type="Rhea" id="RHEA-COMP:11965"/>
        <dbReference type="ChEBI" id="CHEBI:15377"/>
        <dbReference type="ChEBI" id="CHEBI:15378"/>
        <dbReference type="ChEBI" id="CHEBI:15379"/>
        <dbReference type="ChEBI" id="CHEBI:28610"/>
        <dbReference type="ChEBI" id="CHEBI:57618"/>
        <dbReference type="ChEBI" id="CHEBI:58210"/>
        <dbReference type="ChEBI" id="CHEBI:132285"/>
    </reaction>
    <physiologicalReaction direction="left-to-right" evidence="13">
        <dbReference type="Rhea" id="RHEA:50329"/>
    </physiologicalReaction>
</comment>
<dbReference type="PANTHER" id="PTHR24300">
    <property type="entry name" value="CYTOCHROME P450 508A4-RELATED"/>
    <property type="match status" value="1"/>
</dbReference>
<reference evidence="21 22" key="1">
    <citation type="journal article" date="2011" name="Proc. Natl. Acad. Sci. U.S.A.">
        <title>Genetic diversity and population structure of the endangered marsupial Sarcophilus harrisii (Tasmanian devil).</title>
        <authorList>
            <person name="Miller W."/>
            <person name="Hayes V.M."/>
            <person name="Ratan A."/>
            <person name="Petersen D.C."/>
            <person name="Wittekindt N.E."/>
            <person name="Miller J."/>
            <person name="Walenz B."/>
            <person name="Knight J."/>
            <person name="Qi J."/>
            <person name="Zhao F."/>
            <person name="Wang Q."/>
            <person name="Bedoya-Reina O.C."/>
            <person name="Katiyar N."/>
            <person name="Tomsho L.P."/>
            <person name="Kasson L.M."/>
            <person name="Hardie R.A."/>
            <person name="Woodbridge P."/>
            <person name="Tindall E.A."/>
            <person name="Bertelsen M.F."/>
            <person name="Dixon D."/>
            <person name="Pyecroft S."/>
            <person name="Helgen K.M."/>
            <person name="Lesk A.M."/>
            <person name="Pringle T.H."/>
            <person name="Patterson N."/>
            <person name="Zhang Y."/>
            <person name="Kreiss A."/>
            <person name="Woods G.M."/>
            <person name="Jones M.E."/>
            <person name="Schuster S.C."/>
        </authorList>
    </citation>
    <scope>NUCLEOTIDE SEQUENCE [LARGE SCALE GENOMIC DNA]</scope>
</reference>
<dbReference type="InterPro" id="IPR001128">
    <property type="entry name" value="Cyt_P450"/>
</dbReference>
<dbReference type="Pfam" id="PF00067">
    <property type="entry name" value="p450"/>
    <property type="match status" value="1"/>
</dbReference>
<evidence type="ECO:0000256" key="13">
    <source>
        <dbReference type="ARBA" id="ARBA00050172"/>
    </source>
</evidence>
<keyword evidence="10 19" id="KW-0503">Monooxygenase</keyword>
<evidence type="ECO:0000256" key="7">
    <source>
        <dbReference type="ARBA" id="ARBA00022848"/>
    </source>
</evidence>
<reference evidence="21" key="2">
    <citation type="submission" date="2025-08" db="UniProtKB">
        <authorList>
            <consortium name="Ensembl"/>
        </authorList>
    </citation>
    <scope>IDENTIFICATION</scope>
</reference>
<comment type="catalytic activity">
    <reaction evidence="12">
        <text>all-trans-retinoate + reduced [NADPH--hemoprotein reductase] + O2 = all-trans-4-hydroxyretinoate + oxidized [NADPH--hemoprotein reductase] + H2O + H(+)</text>
        <dbReference type="Rhea" id="RHEA:51984"/>
        <dbReference type="Rhea" id="RHEA-COMP:11964"/>
        <dbReference type="Rhea" id="RHEA-COMP:11965"/>
        <dbReference type="ChEBI" id="CHEBI:15377"/>
        <dbReference type="ChEBI" id="CHEBI:15378"/>
        <dbReference type="ChEBI" id="CHEBI:15379"/>
        <dbReference type="ChEBI" id="CHEBI:35291"/>
        <dbReference type="ChEBI" id="CHEBI:57618"/>
        <dbReference type="ChEBI" id="CHEBI:58210"/>
        <dbReference type="ChEBI" id="CHEBI:134178"/>
    </reaction>
    <physiologicalReaction direction="left-to-right" evidence="12">
        <dbReference type="Rhea" id="RHEA:51985"/>
    </physiologicalReaction>
</comment>
<evidence type="ECO:0000256" key="1">
    <source>
        <dbReference type="ARBA" id="ARBA00001971"/>
    </source>
</evidence>
<evidence type="ECO:0000256" key="10">
    <source>
        <dbReference type="ARBA" id="ARBA00023033"/>
    </source>
</evidence>
<dbReference type="HOGENOM" id="CLU_001570_22_3_1"/>
<accession>G3WP56</accession>
<dbReference type="Gene3D" id="1.10.630.10">
    <property type="entry name" value="Cytochrome P450"/>
    <property type="match status" value="1"/>
</dbReference>
<evidence type="ECO:0000256" key="3">
    <source>
        <dbReference type="ARBA" id="ARBA00010617"/>
    </source>
</evidence>
<keyword evidence="20" id="KW-1133">Transmembrane helix</keyword>
<evidence type="ECO:0000256" key="4">
    <source>
        <dbReference type="ARBA" id="ARBA00022617"/>
    </source>
</evidence>
<protein>
    <recommendedName>
        <fullName evidence="17">Cytochrome P450 2W1</fullName>
    </recommendedName>
</protein>
<reference evidence="21" key="3">
    <citation type="submission" date="2025-09" db="UniProtKB">
        <authorList>
            <consortium name="Ensembl"/>
        </authorList>
    </citation>
    <scope>IDENTIFICATION</scope>
</reference>
<evidence type="ECO:0000313" key="21">
    <source>
        <dbReference type="Ensembl" id="ENSSHAP00000017211.2"/>
    </source>
</evidence>
<comment type="subcellular location">
    <subcellularLocation>
        <location evidence="2">Microsome membrane</location>
    </subcellularLocation>
</comment>
<evidence type="ECO:0000256" key="18">
    <source>
        <dbReference type="PIRSR" id="PIRSR602401-1"/>
    </source>
</evidence>
<keyword evidence="9 18" id="KW-0408">Iron</keyword>
<evidence type="ECO:0000256" key="16">
    <source>
        <dbReference type="ARBA" id="ARBA00051821"/>
    </source>
</evidence>
<gene>
    <name evidence="21" type="primary">LOC111719330</name>
</gene>
<evidence type="ECO:0000256" key="19">
    <source>
        <dbReference type="RuleBase" id="RU000461"/>
    </source>
</evidence>
<dbReference type="SUPFAM" id="SSF48264">
    <property type="entry name" value="Cytochrome P450"/>
    <property type="match status" value="1"/>
</dbReference>
<dbReference type="GO" id="GO:0005737">
    <property type="term" value="C:cytoplasm"/>
    <property type="evidence" value="ECO:0007669"/>
    <property type="project" value="TreeGrafter"/>
</dbReference>
<evidence type="ECO:0000256" key="17">
    <source>
        <dbReference type="ARBA" id="ARBA00067466"/>
    </source>
</evidence>
<dbReference type="PANTHER" id="PTHR24300:SF395">
    <property type="entry name" value="CYTOCHROME P450, FAMILY 2, SUBFAMILY AC, POLYPEPTIDE 7"/>
    <property type="match status" value="1"/>
</dbReference>
<dbReference type="GO" id="GO:0006082">
    <property type="term" value="P:organic acid metabolic process"/>
    <property type="evidence" value="ECO:0007669"/>
    <property type="project" value="TreeGrafter"/>
</dbReference>
<dbReference type="PROSITE" id="PS00086">
    <property type="entry name" value="CYTOCHROME_P450"/>
    <property type="match status" value="1"/>
</dbReference>
<evidence type="ECO:0000256" key="2">
    <source>
        <dbReference type="ARBA" id="ARBA00004524"/>
    </source>
</evidence>
<name>G3WP56_SARHA</name>